<dbReference type="SMART" id="SM00868">
    <property type="entry name" value="zf-AD"/>
    <property type="match status" value="1"/>
</dbReference>
<dbReference type="EMBL" id="AXCN02002109">
    <property type="status" value="NOT_ANNOTATED_CDS"/>
    <property type="molecule type" value="Genomic_DNA"/>
</dbReference>
<reference evidence="10" key="1">
    <citation type="submission" date="2014-01" db="EMBL/GenBank/DDBJ databases">
        <title>The Genome Sequence of Anopheles farauti FAR1 (V2).</title>
        <authorList>
            <consortium name="The Broad Institute Genomics Platform"/>
            <person name="Neafsey D.E."/>
            <person name="Besansky N."/>
            <person name="Howell P."/>
            <person name="Walton C."/>
            <person name="Young S.K."/>
            <person name="Zeng Q."/>
            <person name="Gargeya S."/>
            <person name="Fitzgerald M."/>
            <person name="Haas B."/>
            <person name="Abouelleil A."/>
            <person name="Allen A.W."/>
            <person name="Alvarado L."/>
            <person name="Arachchi H.M."/>
            <person name="Berlin A.M."/>
            <person name="Chapman S.B."/>
            <person name="Gainer-Dewar J."/>
            <person name="Goldberg J."/>
            <person name="Griggs A."/>
            <person name="Gujja S."/>
            <person name="Hansen M."/>
            <person name="Howarth C."/>
            <person name="Imamovic A."/>
            <person name="Ireland A."/>
            <person name="Larimer J."/>
            <person name="McCowan C."/>
            <person name="Murphy C."/>
            <person name="Pearson M."/>
            <person name="Poon T.W."/>
            <person name="Priest M."/>
            <person name="Roberts A."/>
            <person name="Saif S."/>
            <person name="Shea T."/>
            <person name="Sisk P."/>
            <person name="Sykes S."/>
            <person name="Wortman J."/>
            <person name="Nusbaum C."/>
            <person name="Birren B."/>
        </authorList>
    </citation>
    <scope>NUCLEOTIDE SEQUENCE [LARGE SCALE GENOMIC DNA]</scope>
    <source>
        <strain evidence="10">FAR1</strain>
    </source>
</reference>
<dbReference type="PANTHER" id="PTHR24379:SF121">
    <property type="entry name" value="C2H2-TYPE DOMAIN-CONTAINING PROTEIN"/>
    <property type="match status" value="1"/>
</dbReference>
<keyword evidence="10" id="KW-1185">Reference proteome</keyword>
<dbReference type="VEuPathDB" id="VectorBase:AFAF003525"/>
<organism evidence="9 10">
    <name type="scientific">Anopheles farauti</name>
    <dbReference type="NCBI Taxonomy" id="69004"/>
    <lineage>
        <taxon>Eukaryota</taxon>
        <taxon>Metazoa</taxon>
        <taxon>Ecdysozoa</taxon>
        <taxon>Arthropoda</taxon>
        <taxon>Hexapoda</taxon>
        <taxon>Insecta</taxon>
        <taxon>Pterygota</taxon>
        <taxon>Neoptera</taxon>
        <taxon>Endopterygota</taxon>
        <taxon>Diptera</taxon>
        <taxon>Nematocera</taxon>
        <taxon>Culicoidea</taxon>
        <taxon>Culicidae</taxon>
        <taxon>Anophelinae</taxon>
        <taxon>Anopheles</taxon>
    </lineage>
</organism>
<evidence type="ECO:0000313" key="9">
    <source>
        <dbReference type="EnsemblMetazoa" id="AFAF003525-PA"/>
    </source>
</evidence>
<evidence type="ECO:0000259" key="7">
    <source>
        <dbReference type="PROSITE" id="PS50157"/>
    </source>
</evidence>
<dbReference type="FunFam" id="3.30.160.60:FF:000100">
    <property type="entry name" value="Zinc finger 45-like"/>
    <property type="match status" value="1"/>
</dbReference>
<dbReference type="SUPFAM" id="SSF57716">
    <property type="entry name" value="Glucocorticoid receptor-like (DNA-binding domain)"/>
    <property type="match status" value="1"/>
</dbReference>
<evidence type="ECO:0000256" key="6">
    <source>
        <dbReference type="PROSITE-ProRule" id="PRU01263"/>
    </source>
</evidence>
<evidence type="ECO:0000256" key="3">
    <source>
        <dbReference type="ARBA" id="ARBA00022771"/>
    </source>
</evidence>
<feature type="domain" description="C2H2-type" evidence="7">
    <location>
        <begin position="218"/>
        <end position="246"/>
    </location>
</feature>
<name>A0A182Q5M0_9DIPT</name>
<feature type="domain" description="C2H2-type" evidence="7">
    <location>
        <begin position="163"/>
        <end position="190"/>
    </location>
</feature>
<dbReference type="GO" id="GO:0008270">
    <property type="term" value="F:zinc ion binding"/>
    <property type="evidence" value="ECO:0007669"/>
    <property type="project" value="UniProtKB-UniRule"/>
</dbReference>
<accession>A0A182Q5M0</accession>
<feature type="domain" description="ZAD" evidence="8">
    <location>
        <begin position="3"/>
        <end position="78"/>
    </location>
</feature>
<dbReference type="EnsemblMetazoa" id="AFAF003525-RA">
    <property type="protein sequence ID" value="AFAF003525-PA"/>
    <property type="gene ID" value="AFAF003525"/>
</dbReference>
<dbReference type="PROSITE" id="PS51915">
    <property type="entry name" value="ZAD"/>
    <property type="match status" value="1"/>
</dbReference>
<evidence type="ECO:0008006" key="11">
    <source>
        <dbReference type="Google" id="ProtNLM"/>
    </source>
</evidence>
<feature type="domain" description="C2H2-type" evidence="7">
    <location>
        <begin position="191"/>
        <end position="215"/>
    </location>
</feature>
<dbReference type="SUPFAM" id="SSF57667">
    <property type="entry name" value="beta-beta-alpha zinc fingers"/>
    <property type="match status" value="3"/>
</dbReference>
<keyword evidence="3 5" id="KW-0863">Zinc-finger</keyword>
<feature type="binding site" evidence="6">
    <location>
        <position position="54"/>
    </location>
    <ligand>
        <name>Zn(2+)</name>
        <dbReference type="ChEBI" id="CHEBI:29105"/>
    </ligand>
</feature>
<keyword evidence="2" id="KW-0677">Repeat</keyword>
<reference evidence="9" key="2">
    <citation type="submission" date="2020-05" db="UniProtKB">
        <authorList>
            <consortium name="EnsemblMetazoa"/>
        </authorList>
    </citation>
    <scope>IDENTIFICATION</scope>
    <source>
        <strain evidence="9">FAR1</strain>
    </source>
</reference>
<dbReference type="InterPro" id="IPR036236">
    <property type="entry name" value="Znf_C2H2_sf"/>
</dbReference>
<keyword evidence="1 6" id="KW-0479">Metal-binding</keyword>
<dbReference type="PANTHER" id="PTHR24379">
    <property type="entry name" value="KRAB AND ZINC FINGER DOMAIN-CONTAINING"/>
    <property type="match status" value="1"/>
</dbReference>
<dbReference type="Proteomes" id="UP000075886">
    <property type="component" value="Unassembled WGS sequence"/>
</dbReference>
<sequence>MLILCRFCLCQDKELLIRVSETLCSSLTLNDVERCTGVQIVENGTVDCLMCLNCENKLKKFTVFRSICLSNDEYYRDISAKASAPDEIERTSDSDCDPLEMCSGKQKSGKLDDAPAIQSEDDARRTHHGTGPEFQCNVCSRQFNHPSSLASHMTVVHSNIRRFECSTCGKCFKTKVRLKVHYKVHSTDQPFVCRQCPKRFKSRFARHTHEVTHTGVLFKCTLCEKSYRYKSLLSMHHRKMHPEAGEMVVENEADSIGCET</sequence>
<dbReference type="SMART" id="SM00355">
    <property type="entry name" value="ZnF_C2H2"/>
    <property type="match status" value="4"/>
</dbReference>
<proteinExistence type="predicted"/>
<dbReference type="AlphaFoldDB" id="A0A182Q5M0"/>
<evidence type="ECO:0000259" key="8">
    <source>
        <dbReference type="PROSITE" id="PS51915"/>
    </source>
</evidence>
<evidence type="ECO:0000256" key="5">
    <source>
        <dbReference type="PROSITE-ProRule" id="PRU00042"/>
    </source>
</evidence>
<dbReference type="Pfam" id="PF00096">
    <property type="entry name" value="zf-C2H2"/>
    <property type="match status" value="3"/>
</dbReference>
<dbReference type="PROSITE" id="PS00028">
    <property type="entry name" value="ZINC_FINGER_C2H2_1"/>
    <property type="match status" value="4"/>
</dbReference>
<protein>
    <recommendedName>
        <fullName evidence="11">Protein krueppel</fullName>
    </recommendedName>
</protein>
<dbReference type="FunFam" id="3.30.160.60:FF:002753">
    <property type="entry name" value="AGAP011403-PA"/>
    <property type="match status" value="1"/>
</dbReference>
<feature type="binding site" evidence="6">
    <location>
        <position position="8"/>
    </location>
    <ligand>
        <name>Zn(2+)</name>
        <dbReference type="ChEBI" id="CHEBI:29105"/>
    </ligand>
</feature>
<dbReference type="InterPro" id="IPR013087">
    <property type="entry name" value="Znf_C2H2_type"/>
</dbReference>
<feature type="binding site" evidence="6">
    <location>
        <position position="51"/>
    </location>
    <ligand>
        <name>Zn(2+)</name>
        <dbReference type="ChEBI" id="CHEBI:29105"/>
    </ligand>
</feature>
<dbReference type="PROSITE" id="PS50157">
    <property type="entry name" value="ZINC_FINGER_C2H2_2"/>
    <property type="match status" value="4"/>
</dbReference>
<keyword evidence="4 6" id="KW-0862">Zinc</keyword>
<evidence type="ECO:0000313" key="10">
    <source>
        <dbReference type="Proteomes" id="UP000075886"/>
    </source>
</evidence>
<dbReference type="InterPro" id="IPR012934">
    <property type="entry name" value="Znf_AD"/>
</dbReference>
<dbReference type="STRING" id="69004.A0A182Q5M0"/>
<dbReference type="Gene3D" id="3.30.160.60">
    <property type="entry name" value="Classic Zinc Finger"/>
    <property type="match status" value="3"/>
</dbReference>
<evidence type="ECO:0000256" key="4">
    <source>
        <dbReference type="ARBA" id="ARBA00022833"/>
    </source>
</evidence>
<feature type="domain" description="C2H2-type" evidence="7">
    <location>
        <begin position="134"/>
        <end position="162"/>
    </location>
</feature>
<evidence type="ECO:0000256" key="1">
    <source>
        <dbReference type="ARBA" id="ARBA00022723"/>
    </source>
</evidence>
<feature type="binding site" evidence="6">
    <location>
        <position position="5"/>
    </location>
    <ligand>
        <name>Zn(2+)</name>
        <dbReference type="ChEBI" id="CHEBI:29105"/>
    </ligand>
</feature>
<dbReference type="GO" id="GO:0005634">
    <property type="term" value="C:nucleus"/>
    <property type="evidence" value="ECO:0007669"/>
    <property type="project" value="InterPro"/>
</dbReference>
<evidence type="ECO:0000256" key="2">
    <source>
        <dbReference type="ARBA" id="ARBA00022737"/>
    </source>
</evidence>